<evidence type="ECO:0000256" key="2">
    <source>
        <dbReference type="SAM" id="Phobius"/>
    </source>
</evidence>
<evidence type="ECO:0000313" key="3">
    <source>
        <dbReference type="EMBL" id="MBB6035989.1"/>
    </source>
</evidence>
<sequence>MQRQQIARAAREAGLGTVGRLHRVRDRLLVGITAAMAVPAVICVFLLDGPILSTIAFLVALTPLWAAYVTPRIGVAAKDFIAVCEGGVVVGDRYTGTTAVPWNRVTYPIEASNPLSAMNMKFLYALPDGLPGLVAFGEHEGAFTLTLELAERRPMPNPAGASALAAVIAGSLALAVAAFGVAPNFDPGSAGAAGDPGPRVTTTTSTSGPPPSPGLTTLGDMCADPRPQPGTVAYHGEGPHPVVFFESGGWKPTDNAELTELPAGWHAATVADTELVVCADISAGAEFKTCDYDGVTYHVYETRYEFRVYAAASGELVGELSETADAYVCPWTSHGTGVDDRHDATLWGGEVSELFAPLVDGTVG</sequence>
<accession>A0A841FTY4</accession>
<feature type="transmembrane region" description="Helical" evidence="2">
    <location>
        <begin position="28"/>
        <end position="47"/>
    </location>
</feature>
<name>A0A841FTY4_9ACTN</name>
<feature type="compositionally biased region" description="Low complexity" evidence="1">
    <location>
        <begin position="190"/>
        <end position="207"/>
    </location>
</feature>
<comment type="caution">
    <text evidence="3">The sequence shown here is derived from an EMBL/GenBank/DDBJ whole genome shotgun (WGS) entry which is preliminary data.</text>
</comment>
<protein>
    <submittedName>
        <fullName evidence="3">Uncharacterized protein</fullName>
    </submittedName>
</protein>
<feature type="region of interest" description="Disordered" evidence="1">
    <location>
        <begin position="190"/>
        <end position="223"/>
    </location>
</feature>
<keyword evidence="4" id="KW-1185">Reference proteome</keyword>
<gene>
    <name evidence="3" type="ORF">HNR73_003857</name>
</gene>
<evidence type="ECO:0000256" key="1">
    <source>
        <dbReference type="SAM" id="MobiDB-lite"/>
    </source>
</evidence>
<dbReference type="AlphaFoldDB" id="A0A841FTY4"/>
<keyword evidence="2" id="KW-0812">Transmembrane</keyword>
<proteinExistence type="predicted"/>
<keyword evidence="2" id="KW-1133">Transmembrane helix</keyword>
<dbReference type="Proteomes" id="UP000548476">
    <property type="component" value="Unassembled WGS sequence"/>
</dbReference>
<feature type="transmembrane region" description="Helical" evidence="2">
    <location>
        <begin position="161"/>
        <end position="182"/>
    </location>
</feature>
<feature type="transmembrane region" description="Helical" evidence="2">
    <location>
        <begin position="53"/>
        <end position="70"/>
    </location>
</feature>
<dbReference type="EMBL" id="JACHGT010000008">
    <property type="protein sequence ID" value="MBB6035989.1"/>
    <property type="molecule type" value="Genomic_DNA"/>
</dbReference>
<evidence type="ECO:0000313" key="4">
    <source>
        <dbReference type="Proteomes" id="UP000548476"/>
    </source>
</evidence>
<dbReference type="RefSeq" id="WP_184788845.1">
    <property type="nucleotide sequence ID" value="NZ_BONT01000046.1"/>
</dbReference>
<organism evidence="3 4">
    <name type="scientific">Phytomonospora endophytica</name>
    <dbReference type="NCBI Taxonomy" id="714109"/>
    <lineage>
        <taxon>Bacteria</taxon>
        <taxon>Bacillati</taxon>
        <taxon>Actinomycetota</taxon>
        <taxon>Actinomycetes</taxon>
        <taxon>Micromonosporales</taxon>
        <taxon>Micromonosporaceae</taxon>
        <taxon>Phytomonospora</taxon>
    </lineage>
</organism>
<keyword evidence="2" id="KW-0472">Membrane</keyword>
<reference evidence="3 4" key="1">
    <citation type="submission" date="2020-08" db="EMBL/GenBank/DDBJ databases">
        <title>Genomic Encyclopedia of Type Strains, Phase IV (KMG-IV): sequencing the most valuable type-strain genomes for metagenomic binning, comparative biology and taxonomic classification.</title>
        <authorList>
            <person name="Goeker M."/>
        </authorList>
    </citation>
    <scope>NUCLEOTIDE SEQUENCE [LARGE SCALE GENOMIC DNA]</scope>
    <source>
        <strain evidence="3 4">YIM 65646</strain>
    </source>
</reference>